<name>A0ABM3HBT4_9MYRT</name>
<dbReference type="InterPro" id="IPR035897">
    <property type="entry name" value="Toll_tir_struct_dom_sf"/>
</dbReference>
<dbReference type="RefSeq" id="XP_048134061.1">
    <property type="nucleotide sequence ID" value="XM_048278104.1"/>
</dbReference>
<feature type="domain" description="TIR" evidence="1">
    <location>
        <begin position="12"/>
        <end position="176"/>
    </location>
</feature>
<evidence type="ECO:0000313" key="2">
    <source>
        <dbReference type="Proteomes" id="UP000827889"/>
    </source>
</evidence>
<dbReference type="PROSITE" id="PS50104">
    <property type="entry name" value="TIR"/>
    <property type="match status" value="1"/>
</dbReference>
<dbReference type="Proteomes" id="UP000827889">
    <property type="component" value="Chromosome 4"/>
</dbReference>
<dbReference type="Gene3D" id="3.40.50.300">
    <property type="entry name" value="P-loop containing nucleotide triphosphate hydrolases"/>
    <property type="match status" value="1"/>
</dbReference>
<dbReference type="InterPro" id="IPR027417">
    <property type="entry name" value="P-loop_NTPase"/>
</dbReference>
<dbReference type="InterPro" id="IPR000157">
    <property type="entry name" value="TIR_dom"/>
</dbReference>
<keyword evidence="2" id="KW-1185">Reference proteome</keyword>
<proteinExistence type="predicted"/>
<dbReference type="GeneID" id="125314863"/>
<protein>
    <submittedName>
        <fullName evidence="3">Disease resistance protein L6-like</fullName>
    </submittedName>
</protein>
<dbReference type="Gene3D" id="3.40.50.10140">
    <property type="entry name" value="Toll/interleukin-1 receptor homology (TIR) domain"/>
    <property type="match status" value="1"/>
</dbReference>
<dbReference type="SUPFAM" id="SSF52540">
    <property type="entry name" value="P-loop containing nucleoside triphosphate hydrolases"/>
    <property type="match status" value="1"/>
</dbReference>
<sequence>MASTGGSGASAAQYDVFLSFRGPDTRNNFTDFLYRTMVGQGIFAYRDSEELHAGDRIDDLLRAVGNSKICIPIFSKGYASSPWCLRELARMMELYESTRKPEILPIFFDVSASDVKLKTELYVKDLDKYEQRAGGDSKEQWEAALRKVGQIVGWEVQGKPHGEVIELVVKEVLLKLKVKQRHLDSKLVGVDKQVEALNELLDGEFGTGVRFVGIHGMGGIGKTTLAKIVFNQTIGI</sequence>
<reference evidence="3" key="1">
    <citation type="submission" date="2025-08" db="UniProtKB">
        <authorList>
            <consortium name="RefSeq"/>
        </authorList>
    </citation>
    <scope>IDENTIFICATION</scope>
    <source>
        <tissue evidence="3">Leaf</tissue>
    </source>
</reference>
<dbReference type="PANTHER" id="PTHR11017:SF570">
    <property type="entry name" value="DISEASE RESISTANCE PROTEIN (TIR-NBS CLASS)-RELATED"/>
    <property type="match status" value="1"/>
</dbReference>
<dbReference type="InterPro" id="IPR044974">
    <property type="entry name" value="Disease_R_plants"/>
</dbReference>
<evidence type="ECO:0000313" key="3">
    <source>
        <dbReference type="RefSeq" id="XP_048134061.1"/>
    </source>
</evidence>
<organism evidence="2 3">
    <name type="scientific">Rhodamnia argentea</name>
    <dbReference type="NCBI Taxonomy" id="178133"/>
    <lineage>
        <taxon>Eukaryota</taxon>
        <taxon>Viridiplantae</taxon>
        <taxon>Streptophyta</taxon>
        <taxon>Embryophyta</taxon>
        <taxon>Tracheophyta</taxon>
        <taxon>Spermatophyta</taxon>
        <taxon>Magnoliopsida</taxon>
        <taxon>eudicotyledons</taxon>
        <taxon>Gunneridae</taxon>
        <taxon>Pentapetalae</taxon>
        <taxon>rosids</taxon>
        <taxon>malvids</taxon>
        <taxon>Myrtales</taxon>
        <taxon>Myrtaceae</taxon>
        <taxon>Myrtoideae</taxon>
        <taxon>Myrteae</taxon>
        <taxon>Australasian group</taxon>
        <taxon>Rhodamnia</taxon>
    </lineage>
</organism>
<dbReference type="InterPro" id="IPR002182">
    <property type="entry name" value="NB-ARC"/>
</dbReference>
<accession>A0ABM3HBT4</accession>
<gene>
    <name evidence="3" type="primary">LOC125314863</name>
</gene>
<dbReference type="Pfam" id="PF01582">
    <property type="entry name" value="TIR"/>
    <property type="match status" value="1"/>
</dbReference>
<dbReference type="PANTHER" id="PTHR11017">
    <property type="entry name" value="LEUCINE-RICH REPEAT-CONTAINING PROTEIN"/>
    <property type="match status" value="1"/>
</dbReference>
<dbReference type="SMART" id="SM00255">
    <property type="entry name" value="TIR"/>
    <property type="match status" value="1"/>
</dbReference>
<dbReference type="Pfam" id="PF00931">
    <property type="entry name" value="NB-ARC"/>
    <property type="match status" value="1"/>
</dbReference>
<evidence type="ECO:0000259" key="1">
    <source>
        <dbReference type="PROSITE" id="PS50104"/>
    </source>
</evidence>
<dbReference type="SUPFAM" id="SSF52200">
    <property type="entry name" value="Toll/Interleukin receptor TIR domain"/>
    <property type="match status" value="1"/>
</dbReference>